<comment type="caution">
    <text evidence="3">The sequence shown here is derived from an EMBL/GenBank/DDBJ whole genome shotgun (WGS) entry which is preliminary data.</text>
</comment>
<protein>
    <recommendedName>
        <fullName evidence="5">AsmA family protein</fullName>
    </recommendedName>
</protein>
<keyword evidence="2" id="KW-0812">Transmembrane</keyword>
<accession>A0A8J8FJ01</accession>
<reference evidence="3" key="1">
    <citation type="submission" date="2019-10" db="EMBL/GenBank/DDBJ databases">
        <title>Draft genome sequence of Panacibacter sp. KCS-6.</title>
        <authorList>
            <person name="Yim K.J."/>
        </authorList>
    </citation>
    <scope>NUCLEOTIDE SEQUENCE</scope>
    <source>
        <strain evidence="3">KCS-6</strain>
    </source>
</reference>
<keyword evidence="2" id="KW-1133">Transmembrane helix</keyword>
<dbReference type="EMBL" id="WHPF01000013">
    <property type="protein sequence ID" value="NNV57224.1"/>
    <property type="molecule type" value="Genomic_DNA"/>
</dbReference>
<dbReference type="PANTHER" id="PTHR30441:SF8">
    <property type="entry name" value="DUF748 DOMAIN-CONTAINING PROTEIN"/>
    <property type="match status" value="1"/>
</dbReference>
<feature type="transmembrane region" description="Helical" evidence="2">
    <location>
        <begin position="12"/>
        <end position="32"/>
    </location>
</feature>
<evidence type="ECO:0000313" key="3">
    <source>
        <dbReference type="EMBL" id="NNV57224.1"/>
    </source>
</evidence>
<name>A0A8J8FJ01_9BACT</name>
<dbReference type="InterPro" id="IPR052894">
    <property type="entry name" value="AsmA-related"/>
</dbReference>
<feature type="coiled-coil region" evidence="1">
    <location>
        <begin position="553"/>
        <end position="580"/>
    </location>
</feature>
<sequence>MNTYLIKTLKIAGWVVGVIITLYLSIALYIQLNRETITKKMEAAIDNLINGKVNIDAIDISMLTTFPNVSLNLYGITISDTLHHQPVVKAGTAAIRVNVLQLFNASPEIAKLVIADASIHIATDSSGYNNANVFNKKDTSRKAPGKQVIIKKVECRNLDIAIADAIKNKLFAFNFITLKAGIQQRDSIFDIVLTEECLVKGLGFNLAKGSYLLNQTLTASNWHIALNTTTGDISFNSTPLYINKQRFNVAGAFHFKDVPSFRIGINSTKVPYALARHILTQKQEKKLSNIDIHQPMDSLVVTISGPMAYHTEPRVNARWVVKNSTVTTPVVAFNSCSFYGVFNNQVLRGISPCDANSKILIEQLDASWGNIPVHADTLQVTDLKTPMLSFDFRSKCTFKQLDEQLALSSITLKDGNASLNLQYKGPLIPDATLLSKVTAFIAFTNGTLVYEPRHINFTNCNGSIAISANSITAEKISCDVLKNHFDITITGNEFNRVALQDSGKSYITCNVFTPRLNINDFTQALTTKKATTTRKGIGKLAATALAIDNLLEKGDMQLNLNATEAQLEKFTAQNVEAKLLFQQDDWEVQKASLSHAGGSVLVTGKIHQVNSNYHQVNAQLNLTNVDVRNVFYAFNNFGQTGITYKNLKGKMNTKASLTMGLNNKGKIVPKSMRGVVDFNIKQGALINYQPVIDIQKQFFKKRDFSTVSFADLKDRLIINGDNITINKMEINSTALTMYVEGNYSFKDSTDISIQIPLSNMARQEADEVIVNQGTDAKVGPSIFLRAKNGINGKVKVGLDVFKMFRKKKSKAAVPPR</sequence>
<proteinExistence type="predicted"/>
<evidence type="ECO:0000313" key="4">
    <source>
        <dbReference type="Proteomes" id="UP000598971"/>
    </source>
</evidence>
<gene>
    <name evidence="3" type="ORF">GD597_17260</name>
</gene>
<evidence type="ECO:0008006" key="5">
    <source>
        <dbReference type="Google" id="ProtNLM"/>
    </source>
</evidence>
<dbReference type="GO" id="GO:0005886">
    <property type="term" value="C:plasma membrane"/>
    <property type="evidence" value="ECO:0007669"/>
    <property type="project" value="TreeGrafter"/>
</dbReference>
<dbReference type="RefSeq" id="WP_171609173.1">
    <property type="nucleotide sequence ID" value="NZ_WHPF01000013.1"/>
</dbReference>
<keyword evidence="1" id="KW-0175">Coiled coil</keyword>
<keyword evidence="4" id="KW-1185">Reference proteome</keyword>
<keyword evidence="2" id="KW-0472">Membrane</keyword>
<dbReference type="AlphaFoldDB" id="A0A8J8FJ01"/>
<dbReference type="PANTHER" id="PTHR30441">
    <property type="entry name" value="DUF748 DOMAIN-CONTAINING PROTEIN"/>
    <property type="match status" value="1"/>
</dbReference>
<organism evidence="3 4">
    <name type="scientific">Limnovirga soli</name>
    <dbReference type="NCBI Taxonomy" id="2656915"/>
    <lineage>
        <taxon>Bacteria</taxon>
        <taxon>Pseudomonadati</taxon>
        <taxon>Bacteroidota</taxon>
        <taxon>Chitinophagia</taxon>
        <taxon>Chitinophagales</taxon>
        <taxon>Chitinophagaceae</taxon>
        <taxon>Limnovirga</taxon>
    </lineage>
</organism>
<dbReference type="GO" id="GO:0090313">
    <property type="term" value="P:regulation of protein targeting to membrane"/>
    <property type="evidence" value="ECO:0007669"/>
    <property type="project" value="TreeGrafter"/>
</dbReference>
<dbReference type="Proteomes" id="UP000598971">
    <property type="component" value="Unassembled WGS sequence"/>
</dbReference>
<evidence type="ECO:0000256" key="1">
    <source>
        <dbReference type="SAM" id="Coils"/>
    </source>
</evidence>
<evidence type="ECO:0000256" key="2">
    <source>
        <dbReference type="SAM" id="Phobius"/>
    </source>
</evidence>